<dbReference type="GO" id="GO:0016787">
    <property type="term" value="F:hydrolase activity"/>
    <property type="evidence" value="ECO:0007669"/>
    <property type="project" value="UniProtKB-KW"/>
</dbReference>
<comment type="cofactor">
    <cofactor evidence="1">
        <name>Mg(2+)</name>
        <dbReference type="ChEBI" id="CHEBI:18420"/>
    </cofactor>
</comment>
<dbReference type="InterPro" id="IPR006439">
    <property type="entry name" value="HAD-SF_hydro_IA"/>
</dbReference>
<dbReference type="InterPro" id="IPR051400">
    <property type="entry name" value="HAD-like_hydrolase"/>
</dbReference>
<dbReference type="RefSeq" id="WP_248211504.1">
    <property type="nucleotide sequence ID" value="NZ_JALNMH010000020.1"/>
</dbReference>
<evidence type="ECO:0000313" key="5">
    <source>
        <dbReference type="Proteomes" id="UP001431449"/>
    </source>
</evidence>
<gene>
    <name evidence="4" type="ORF">M0G41_17770</name>
</gene>
<dbReference type="PANTHER" id="PTHR46470:SF4">
    <property type="entry name" value="5-AMINO-6-(5-PHOSPHO-D-RIBITYLAMINO)URACIL PHOSPHATASE YIGB"/>
    <property type="match status" value="1"/>
</dbReference>
<organism evidence="4 5">
    <name type="scientific">Pseudomarimonas salicorniae</name>
    <dbReference type="NCBI Taxonomy" id="2933270"/>
    <lineage>
        <taxon>Bacteria</taxon>
        <taxon>Pseudomonadati</taxon>
        <taxon>Pseudomonadota</taxon>
        <taxon>Gammaproteobacteria</taxon>
        <taxon>Lysobacterales</taxon>
        <taxon>Lysobacteraceae</taxon>
        <taxon>Pseudomarimonas</taxon>
    </lineage>
</organism>
<dbReference type="InterPro" id="IPR023214">
    <property type="entry name" value="HAD_sf"/>
</dbReference>
<evidence type="ECO:0000256" key="1">
    <source>
        <dbReference type="ARBA" id="ARBA00001946"/>
    </source>
</evidence>
<dbReference type="PANTHER" id="PTHR46470">
    <property type="entry name" value="N-ACYLNEURAMINATE-9-PHOSPHATASE"/>
    <property type="match status" value="1"/>
</dbReference>
<sequence>MIRAITLDLDDTLWAVAPAIQRAEQAVDDYLARHCPQTRARFPVAAMRALRERIAAEHPQLAHDFTTQRLLCLRHALEESGEDLAHAEGAFEAFFDARNTVDLYADVAEGLPQLAGRYPLAALTNGNADLARIGLAAHFRFTLGAREHGAAKPDPSIFHAACERLGIEPSAVLHVGDDPQLDVEGARRAGLRACWINRVGARWPDDLAPPDLVARDLPELISQLN</sequence>
<keyword evidence="5" id="KW-1185">Reference proteome</keyword>
<dbReference type="SFLD" id="SFLDS00003">
    <property type="entry name" value="Haloacid_Dehalogenase"/>
    <property type="match status" value="1"/>
</dbReference>
<dbReference type="NCBIfam" id="TIGR01549">
    <property type="entry name" value="HAD-SF-IA-v1"/>
    <property type="match status" value="1"/>
</dbReference>
<dbReference type="Pfam" id="PF00702">
    <property type="entry name" value="Hydrolase"/>
    <property type="match status" value="1"/>
</dbReference>
<dbReference type="SUPFAM" id="SSF56784">
    <property type="entry name" value="HAD-like"/>
    <property type="match status" value="1"/>
</dbReference>
<name>A0ABT0GLT3_9GAMM</name>
<evidence type="ECO:0000256" key="2">
    <source>
        <dbReference type="ARBA" id="ARBA00022801"/>
    </source>
</evidence>
<dbReference type="InterPro" id="IPR036412">
    <property type="entry name" value="HAD-like_sf"/>
</dbReference>
<dbReference type="Gene3D" id="3.40.50.1000">
    <property type="entry name" value="HAD superfamily/HAD-like"/>
    <property type="match status" value="1"/>
</dbReference>
<dbReference type="PRINTS" id="PR00413">
    <property type="entry name" value="HADHALOGNASE"/>
</dbReference>
<evidence type="ECO:0000313" key="4">
    <source>
        <dbReference type="EMBL" id="MCK7595507.1"/>
    </source>
</evidence>
<dbReference type="Proteomes" id="UP001431449">
    <property type="component" value="Unassembled WGS sequence"/>
</dbReference>
<proteinExistence type="predicted"/>
<dbReference type="NCBIfam" id="TIGR01509">
    <property type="entry name" value="HAD-SF-IA-v3"/>
    <property type="match status" value="1"/>
</dbReference>
<dbReference type="SFLD" id="SFLDG01129">
    <property type="entry name" value="C1.5:_HAD__Beta-PGM__Phosphata"/>
    <property type="match status" value="1"/>
</dbReference>
<protein>
    <submittedName>
        <fullName evidence="4">HAD-IA family hydrolase</fullName>
    </submittedName>
</protein>
<accession>A0ABT0GLT3</accession>
<dbReference type="Gene3D" id="1.20.120.1600">
    <property type="match status" value="1"/>
</dbReference>
<keyword evidence="3" id="KW-0460">Magnesium</keyword>
<keyword evidence="2 4" id="KW-0378">Hydrolase</keyword>
<reference evidence="4" key="1">
    <citation type="submission" date="2022-04" db="EMBL/GenBank/DDBJ databases">
        <title>Lysobacter sp. CAU 1642 isolated from sea sand.</title>
        <authorList>
            <person name="Kim W."/>
        </authorList>
    </citation>
    <scope>NUCLEOTIDE SEQUENCE</scope>
    <source>
        <strain evidence="4">CAU 1642</strain>
    </source>
</reference>
<evidence type="ECO:0000256" key="3">
    <source>
        <dbReference type="ARBA" id="ARBA00022842"/>
    </source>
</evidence>
<comment type="caution">
    <text evidence="4">The sequence shown here is derived from an EMBL/GenBank/DDBJ whole genome shotgun (WGS) entry which is preliminary data.</text>
</comment>
<dbReference type="EMBL" id="JALNMH010000020">
    <property type="protein sequence ID" value="MCK7595507.1"/>
    <property type="molecule type" value="Genomic_DNA"/>
</dbReference>